<keyword evidence="8" id="KW-1185">Reference proteome</keyword>
<evidence type="ECO:0000256" key="1">
    <source>
        <dbReference type="ARBA" id="ARBA00004173"/>
    </source>
</evidence>
<proteinExistence type="inferred from homology"/>
<name>A0A0J9XCN0_GEOCN</name>
<protein>
    <recommendedName>
        <fullName evidence="6">Large ribosomal subunit protein mL53</fullName>
    </recommendedName>
</protein>
<evidence type="ECO:0000313" key="8">
    <source>
        <dbReference type="Proteomes" id="UP000242525"/>
    </source>
</evidence>
<comment type="caution">
    <text evidence="7">The sequence shown here is derived from an EMBL/GenBank/DDBJ whole genome shotgun (WGS) entry which is preliminary data.</text>
</comment>
<evidence type="ECO:0000256" key="4">
    <source>
        <dbReference type="ARBA" id="ARBA00023128"/>
    </source>
</evidence>
<sequence length="97" mass="10822">MITKYFNTVVVKYNPLLAASKPARIFLANIPPAQRQQLTLTHRILEPNSTEPASITVTFKDGNTISVDPTSGSTVGIQDVFDRYSRKLKLKEDISDE</sequence>
<keyword evidence="5" id="KW-0687">Ribonucleoprotein</keyword>
<keyword evidence="3 7" id="KW-0689">Ribosomal protein</keyword>
<evidence type="ECO:0000256" key="3">
    <source>
        <dbReference type="ARBA" id="ARBA00022980"/>
    </source>
</evidence>
<dbReference type="EMBL" id="CCBN010000009">
    <property type="protein sequence ID" value="CDO55003.1"/>
    <property type="molecule type" value="Genomic_DNA"/>
</dbReference>
<dbReference type="GO" id="GO:0003735">
    <property type="term" value="F:structural constituent of ribosome"/>
    <property type="evidence" value="ECO:0007669"/>
    <property type="project" value="TreeGrafter"/>
</dbReference>
<dbReference type="GO" id="GO:0005762">
    <property type="term" value="C:mitochondrial large ribosomal subunit"/>
    <property type="evidence" value="ECO:0007669"/>
    <property type="project" value="TreeGrafter"/>
</dbReference>
<dbReference type="STRING" id="1173061.A0A0J9XCN0"/>
<evidence type="ECO:0000256" key="5">
    <source>
        <dbReference type="ARBA" id="ARBA00023274"/>
    </source>
</evidence>
<evidence type="ECO:0000313" key="7">
    <source>
        <dbReference type="EMBL" id="CDO55003.1"/>
    </source>
</evidence>
<accession>A0A0J9XCN0</accession>
<comment type="similarity">
    <text evidence="2">Belongs to the mitochondrion-specific ribosomal protein mL53 family.</text>
</comment>
<dbReference type="InterPro" id="IPR019716">
    <property type="entry name" value="Ribosomal_mL53"/>
</dbReference>
<dbReference type="AlphaFoldDB" id="A0A0J9XCN0"/>
<keyword evidence="4" id="KW-0496">Mitochondrion</keyword>
<dbReference type="OrthoDB" id="4136894at2759"/>
<reference evidence="7" key="1">
    <citation type="submission" date="2014-03" db="EMBL/GenBank/DDBJ databases">
        <authorList>
            <person name="Casaregola S."/>
        </authorList>
    </citation>
    <scope>NUCLEOTIDE SEQUENCE [LARGE SCALE GENOMIC DNA]</scope>
    <source>
        <strain evidence="7">CLIB 918</strain>
    </source>
</reference>
<dbReference type="Proteomes" id="UP000242525">
    <property type="component" value="Unassembled WGS sequence"/>
</dbReference>
<dbReference type="PANTHER" id="PTHR28236">
    <property type="entry name" value="54S RIBOSOMAL PROTEIN L44, MITOCHONDRIAL"/>
    <property type="match status" value="1"/>
</dbReference>
<dbReference type="PANTHER" id="PTHR28236:SF1">
    <property type="entry name" value="LARGE RIBOSOMAL SUBUNIT PROTEIN ML53"/>
    <property type="match status" value="1"/>
</dbReference>
<dbReference type="Gene3D" id="3.40.30.10">
    <property type="entry name" value="Glutaredoxin"/>
    <property type="match status" value="1"/>
</dbReference>
<gene>
    <name evidence="7" type="ORF">BN980_GECA09s02606g</name>
</gene>
<organism evidence="7 8">
    <name type="scientific">Geotrichum candidum</name>
    <name type="common">Oospora lactis</name>
    <name type="synonym">Dipodascus geotrichum</name>
    <dbReference type="NCBI Taxonomy" id="1173061"/>
    <lineage>
        <taxon>Eukaryota</taxon>
        <taxon>Fungi</taxon>
        <taxon>Dikarya</taxon>
        <taxon>Ascomycota</taxon>
        <taxon>Saccharomycotina</taxon>
        <taxon>Dipodascomycetes</taxon>
        <taxon>Dipodascales</taxon>
        <taxon>Dipodascaceae</taxon>
        <taxon>Geotrichum</taxon>
    </lineage>
</organism>
<dbReference type="Pfam" id="PF10780">
    <property type="entry name" value="MRP_L53"/>
    <property type="match status" value="1"/>
</dbReference>
<comment type="subcellular location">
    <subcellularLocation>
        <location evidence="1">Mitochondrion</location>
    </subcellularLocation>
</comment>
<evidence type="ECO:0000256" key="2">
    <source>
        <dbReference type="ARBA" id="ARBA00005557"/>
    </source>
</evidence>
<evidence type="ECO:0000256" key="6">
    <source>
        <dbReference type="ARBA" id="ARBA00035180"/>
    </source>
</evidence>
<dbReference type="InterPro" id="IPR042776">
    <property type="entry name" value="Ribosomal_mL53_fung"/>
</dbReference>